<evidence type="ECO:0000313" key="2">
    <source>
        <dbReference type="EMBL" id="MDQ0173564.1"/>
    </source>
</evidence>
<comment type="caution">
    <text evidence="2">The sequence shown here is derived from an EMBL/GenBank/DDBJ whole genome shotgun (WGS) entry which is preliminary data.</text>
</comment>
<protein>
    <recommendedName>
        <fullName evidence="1">DUF4367 domain-containing protein</fullName>
    </recommendedName>
</protein>
<dbReference type="Proteomes" id="UP001233836">
    <property type="component" value="Unassembled WGS sequence"/>
</dbReference>
<dbReference type="InterPro" id="IPR025377">
    <property type="entry name" value="DUF4367"/>
</dbReference>
<gene>
    <name evidence="2" type="ORF">J2T19_005057</name>
</gene>
<sequence length="191" mass="22138">MFKWMMSLIIIFIISVEMNNSQLIALAKPKLAYSNVELDKLKAVADFKIFTPSFSIQNYKLEIKEPYPCNPGQSVTKVRLHFFDESGKSYLFGIEEHKAVDYKINRDITTIDVRNHTSTTRTVVEDFKFSERGEKININGVEGRFEAWVNHVPGGYLRWIYNDTFIQIDSGELTKDQMIALARSMNENRIN</sequence>
<accession>A0ABT9WJZ6</accession>
<dbReference type="Pfam" id="PF14285">
    <property type="entry name" value="DUF4367"/>
    <property type="match status" value="1"/>
</dbReference>
<dbReference type="EMBL" id="JAUSTI010000021">
    <property type="protein sequence ID" value="MDQ0173564.1"/>
    <property type="molecule type" value="Genomic_DNA"/>
</dbReference>
<keyword evidence="3" id="KW-1185">Reference proteome</keyword>
<feature type="domain" description="DUF4367" evidence="1">
    <location>
        <begin position="99"/>
        <end position="185"/>
    </location>
</feature>
<evidence type="ECO:0000313" key="3">
    <source>
        <dbReference type="Proteomes" id="UP001233836"/>
    </source>
</evidence>
<evidence type="ECO:0000259" key="1">
    <source>
        <dbReference type="Pfam" id="PF14285"/>
    </source>
</evidence>
<reference evidence="2 3" key="1">
    <citation type="submission" date="2023-07" db="EMBL/GenBank/DDBJ databases">
        <title>Sorghum-associated microbial communities from plants grown in Nebraska, USA.</title>
        <authorList>
            <person name="Schachtman D."/>
        </authorList>
    </citation>
    <scope>NUCLEOTIDE SEQUENCE [LARGE SCALE GENOMIC DNA]</scope>
    <source>
        <strain evidence="2 3">DS1314</strain>
    </source>
</reference>
<organism evidence="2 3">
    <name type="scientific">Paenibacillus tundrae</name>
    <dbReference type="NCBI Taxonomy" id="528187"/>
    <lineage>
        <taxon>Bacteria</taxon>
        <taxon>Bacillati</taxon>
        <taxon>Bacillota</taxon>
        <taxon>Bacilli</taxon>
        <taxon>Bacillales</taxon>
        <taxon>Paenibacillaceae</taxon>
        <taxon>Paenibacillus</taxon>
    </lineage>
</organism>
<name>A0ABT9WJZ6_9BACL</name>
<dbReference type="RefSeq" id="WP_307220718.1">
    <property type="nucleotide sequence ID" value="NZ_JAUSTI010000021.1"/>
</dbReference>
<proteinExistence type="predicted"/>